<reference evidence="3" key="2">
    <citation type="journal article" date="2009" name="Nature">
        <title>Genome sequence and analysis of the Irish potato famine pathogen Phytophthora infestans.</title>
        <authorList>
            <consortium name="The Broad Institute Genome Sequencing Platform"/>
            <person name="Haas B.J."/>
            <person name="Kamoun S."/>
            <person name="Zody M.C."/>
            <person name="Jiang R.H."/>
            <person name="Handsaker R.E."/>
            <person name="Cano L.M."/>
            <person name="Grabherr M."/>
            <person name="Kodira C.D."/>
            <person name="Raffaele S."/>
            <person name="Torto-Alalibo T."/>
            <person name="Bozkurt T.O."/>
            <person name="Ah-Fong A.M."/>
            <person name="Alvarado L."/>
            <person name="Anderson V.L."/>
            <person name="Armstrong M.R."/>
            <person name="Avrova A."/>
            <person name="Baxter L."/>
            <person name="Beynon J."/>
            <person name="Boevink P.C."/>
            <person name="Bollmann S.R."/>
            <person name="Bos J.I."/>
            <person name="Bulone V."/>
            <person name="Cai G."/>
            <person name="Cakir C."/>
            <person name="Carrington J.C."/>
            <person name="Chawner M."/>
            <person name="Conti L."/>
            <person name="Costanzo S."/>
            <person name="Ewan R."/>
            <person name="Fahlgren N."/>
            <person name="Fischbach M.A."/>
            <person name="Fugelstad J."/>
            <person name="Gilroy E.M."/>
            <person name="Gnerre S."/>
            <person name="Green P.J."/>
            <person name="Grenville-Briggs L.J."/>
            <person name="Griffith J."/>
            <person name="Grunwald N.J."/>
            <person name="Horn K."/>
            <person name="Horner N.R."/>
            <person name="Hu C.H."/>
            <person name="Huitema E."/>
            <person name="Jeong D.H."/>
            <person name="Jones A.M."/>
            <person name="Jones J.D."/>
            <person name="Jones R.W."/>
            <person name="Karlsson E.K."/>
            <person name="Kunjeti S.G."/>
            <person name="Lamour K."/>
            <person name="Liu Z."/>
            <person name="Ma L."/>
            <person name="Maclean D."/>
            <person name="Chibucos M.C."/>
            <person name="McDonald H."/>
            <person name="McWalters J."/>
            <person name="Meijer H.J."/>
            <person name="Morgan W."/>
            <person name="Morris P.F."/>
            <person name="Munro C.A."/>
            <person name="O'Neill K."/>
            <person name="Ospina-Giraldo M."/>
            <person name="Pinzon A."/>
            <person name="Pritchard L."/>
            <person name="Ramsahoye B."/>
            <person name="Ren Q."/>
            <person name="Restrepo S."/>
            <person name="Roy S."/>
            <person name="Sadanandom A."/>
            <person name="Savidor A."/>
            <person name="Schornack S."/>
            <person name="Schwartz D.C."/>
            <person name="Schumann U.D."/>
            <person name="Schwessinger B."/>
            <person name="Seyer L."/>
            <person name="Sharpe T."/>
            <person name="Silvar C."/>
            <person name="Song J."/>
            <person name="Studholme D.J."/>
            <person name="Sykes S."/>
            <person name="Thines M."/>
            <person name="van de Vondervoort P.J."/>
            <person name="Phuntumart V."/>
            <person name="Wawra S."/>
            <person name="Weide R."/>
            <person name="Win J."/>
            <person name="Young C."/>
            <person name="Zhou S."/>
            <person name="Fry W."/>
            <person name="Meyers B.C."/>
            <person name="van West P."/>
            <person name="Ristaino J."/>
            <person name="Govers F."/>
            <person name="Birch P.R."/>
            <person name="Whisson S.C."/>
            <person name="Judelson H.S."/>
            <person name="Nusbaum C."/>
        </authorList>
    </citation>
    <scope>NUCLEOTIDE SEQUENCE [LARGE SCALE GENOMIC DNA]</scope>
    <source>
        <strain evidence="3">T30-4</strain>
    </source>
</reference>
<dbReference type="HOGENOM" id="CLU_3336658_0_0_1"/>
<name>D0NCH0_PHYIT</name>
<dbReference type="VEuPathDB" id="FungiDB:PITG_14964"/>
<dbReference type="GeneID" id="9470282"/>
<gene>
    <name evidence="1" type="ORF">PITG_09643</name>
    <name evidence="2" type="ORF">PITG_14964</name>
</gene>
<protein>
    <submittedName>
        <fullName evidence="1">Uncharacterized protein</fullName>
    </submittedName>
</protein>
<reference evidence="1" key="1">
    <citation type="submission" date="2006-10" db="EMBL/GenBank/DDBJ databases">
        <title>Annotation of Phytophthora infestans T30-4.</title>
        <authorList>
            <consortium name="The Broad Institute Genome Sequencing Platform"/>
            <person name="Nusbaum C."/>
            <person name="Haas B."/>
            <person name="Kamoun S."/>
            <person name="Fry W."/>
            <person name="Judelson H."/>
            <person name="Ristaino J."/>
            <person name="Govers F."/>
            <person name="Whisson S."/>
            <person name="Birch P."/>
            <person name="Birren B."/>
            <person name="Lander E."/>
            <person name="Galagan J."/>
            <person name="Zody M."/>
            <person name="Devon K."/>
            <person name="O'Neil K."/>
            <person name="Zembek L."/>
            <person name="Anderson S."/>
            <person name="Jaffe D."/>
            <person name="Butler J."/>
            <person name="Alvarez P."/>
            <person name="Gnerre S."/>
            <person name="Grabherr M."/>
            <person name="Mauceli E."/>
            <person name="Brockman W."/>
            <person name="Young S."/>
            <person name="LaButti K."/>
            <person name="Sykes S."/>
            <person name="DeCaprio D."/>
            <person name="Crawford M."/>
            <person name="Koehrsen M."/>
            <person name="Engels R."/>
            <person name="Montgomery P."/>
            <person name="Pearson M."/>
            <person name="Howarth C."/>
            <person name="Larson L."/>
            <person name="White J."/>
            <person name="O'Leary S."/>
            <person name="Kodira C."/>
            <person name="Zeng Q."/>
            <person name="Yandava C."/>
            <person name="Alvarado L."/>
        </authorList>
    </citation>
    <scope>NUCLEOTIDE SEQUENCE</scope>
    <source>
        <strain evidence="1">T30-4</strain>
    </source>
</reference>
<dbReference type="EMBL" id="DS028132">
    <property type="protein sequence ID" value="EEY55684.1"/>
    <property type="molecule type" value="Genomic_DNA"/>
</dbReference>
<evidence type="ECO:0000313" key="3">
    <source>
        <dbReference type="Proteomes" id="UP000006643"/>
    </source>
</evidence>
<dbReference type="EMBL" id="DS028150">
    <property type="protein sequence ID" value="EEY62495.1"/>
    <property type="molecule type" value="Genomic_DNA"/>
</dbReference>
<dbReference type="KEGG" id="pif:PITG_14964"/>
<organism evidence="1 3">
    <name type="scientific">Phytophthora infestans (strain T30-4)</name>
    <name type="common">Potato late blight agent</name>
    <dbReference type="NCBI Taxonomy" id="403677"/>
    <lineage>
        <taxon>Eukaryota</taxon>
        <taxon>Sar</taxon>
        <taxon>Stramenopiles</taxon>
        <taxon>Oomycota</taxon>
        <taxon>Peronosporomycetes</taxon>
        <taxon>Peronosporales</taxon>
        <taxon>Peronosporaceae</taxon>
        <taxon>Phytophthora</taxon>
    </lineage>
</organism>
<accession>D0NCH0</accession>
<proteinExistence type="predicted"/>
<keyword evidence="3" id="KW-1185">Reference proteome</keyword>
<dbReference type="GeneID" id="9468137"/>
<dbReference type="Proteomes" id="UP000006643">
    <property type="component" value="Unassembled WGS sequence"/>
</dbReference>
<dbReference type="InParanoid" id="D0NCH0"/>
<dbReference type="AlphaFoldDB" id="D0NCH0"/>
<dbReference type="VEuPathDB" id="FungiDB:PITG_09643"/>
<evidence type="ECO:0000313" key="1">
    <source>
        <dbReference type="EMBL" id="EEY55684.1"/>
    </source>
</evidence>
<dbReference type="KEGG" id="pif:PITG_09643"/>
<dbReference type="RefSeq" id="XP_002903260.1">
    <property type="nucleotide sequence ID" value="XM_002903214.1"/>
</dbReference>
<dbReference type="RefSeq" id="XP_002899131.1">
    <property type="nucleotide sequence ID" value="XM_002899085.1"/>
</dbReference>
<sequence length="38" mass="4475">MHPDKVREYFASLGKSGDDVSMIVKRYDNYRQTIPTKK</sequence>
<evidence type="ECO:0000313" key="2">
    <source>
        <dbReference type="EMBL" id="EEY62495.1"/>
    </source>
</evidence>